<dbReference type="RefSeq" id="WP_375517215.1">
    <property type="nucleotide sequence ID" value="NZ_JBHILI010000007.1"/>
</dbReference>
<gene>
    <name evidence="2" type="ORF">ACE5IX_11910</name>
</gene>
<sequence length="335" mass="36459">MLAKASPLTLKRSVALLLVLLLFGAGEGGLFSQSDPTIRKDSPVGVVVYCPSSSDKDIPFDFERTLAIWYKRYKAQRTSEGGGAILLVTAPFLPKNSPEVERLKTSLGAEVVFPGSLSVASKTKQVSKASIKKKGKRAKSKKESAKTKVQKQDSTAPTPASAPPSKKAASSKKKKAKLSSLKKAKPVVPPGLMVAKEEAGLGFAFYSPSIEALQSKSWISDFKSQIGKNLEFHNLHFLLVQDPSPQTIEEENPITENVQAIKKELTAELPSIVLLSEQRALRFHNGEYSFGCGATPNSLKISVLELFFRNGSLIRISEDSQILNSKDSNKSWILE</sequence>
<reference evidence="2 3" key="1">
    <citation type="submission" date="2024-09" db="EMBL/GenBank/DDBJ databases">
        <title>Taxonomic and Genotyping Characterization of Leptospira Strains isolated from Multiple Sources in Colombia highlights the importance of intermediate species.</title>
        <authorList>
            <person name="Torres Higuera L."/>
            <person name="Rojas Tapias D."/>
            <person name="Jimenez Velasquez S."/>
            <person name="Renjifo Ibanez C."/>
        </authorList>
    </citation>
    <scope>NUCLEOTIDE SEQUENCE [LARGE SCALE GENOMIC DNA]</scope>
    <source>
        <strain evidence="2 3">Lep080</strain>
    </source>
</reference>
<feature type="compositionally biased region" description="Low complexity" evidence="1">
    <location>
        <begin position="152"/>
        <end position="168"/>
    </location>
</feature>
<proteinExistence type="predicted"/>
<dbReference type="EMBL" id="JBHILJ010000006">
    <property type="protein sequence ID" value="MFB5737220.1"/>
    <property type="molecule type" value="Genomic_DNA"/>
</dbReference>
<feature type="compositionally biased region" description="Basic residues" evidence="1">
    <location>
        <begin position="130"/>
        <end position="140"/>
    </location>
</feature>
<name>A0ABV5BPT3_9LEPT</name>
<evidence type="ECO:0000313" key="2">
    <source>
        <dbReference type="EMBL" id="MFB5737220.1"/>
    </source>
</evidence>
<comment type="caution">
    <text evidence="2">The sequence shown here is derived from an EMBL/GenBank/DDBJ whole genome shotgun (WGS) entry which is preliminary data.</text>
</comment>
<keyword evidence="3" id="KW-1185">Reference proteome</keyword>
<protein>
    <submittedName>
        <fullName evidence="2">Uncharacterized protein</fullName>
    </submittedName>
</protein>
<feature type="compositionally biased region" description="Basic residues" evidence="1">
    <location>
        <begin position="169"/>
        <end position="182"/>
    </location>
</feature>
<dbReference type="Proteomes" id="UP001580391">
    <property type="component" value="Unassembled WGS sequence"/>
</dbReference>
<dbReference type="NCBIfam" id="NF047584">
    <property type="entry name" value="LIC11612_FN_binding"/>
    <property type="match status" value="1"/>
</dbReference>
<evidence type="ECO:0000313" key="3">
    <source>
        <dbReference type="Proteomes" id="UP001580391"/>
    </source>
</evidence>
<organism evidence="2 3">
    <name type="scientific">Leptospira wolffii</name>
    <dbReference type="NCBI Taxonomy" id="409998"/>
    <lineage>
        <taxon>Bacteria</taxon>
        <taxon>Pseudomonadati</taxon>
        <taxon>Spirochaetota</taxon>
        <taxon>Spirochaetia</taxon>
        <taxon>Leptospirales</taxon>
        <taxon>Leptospiraceae</taxon>
        <taxon>Leptospira</taxon>
    </lineage>
</organism>
<feature type="region of interest" description="Disordered" evidence="1">
    <location>
        <begin position="128"/>
        <end position="182"/>
    </location>
</feature>
<evidence type="ECO:0000256" key="1">
    <source>
        <dbReference type="SAM" id="MobiDB-lite"/>
    </source>
</evidence>
<accession>A0ABV5BPT3</accession>